<dbReference type="AlphaFoldDB" id="A0A7M7N330"/>
<dbReference type="OrthoDB" id="296065at2759"/>
<dbReference type="GO" id="GO:0005737">
    <property type="term" value="C:cytoplasm"/>
    <property type="evidence" value="ECO:0000318"/>
    <property type="project" value="GO_Central"/>
</dbReference>
<evidence type="ECO:0000259" key="18">
    <source>
        <dbReference type="Pfam" id="PF25904"/>
    </source>
</evidence>
<dbReference type="Pfam" id="PF01170">
    <property type="entry name" value="UPF0020"/>
    <property type="match status" value="1"/>
</dbReference>
<dbReference type="GO" id="GO:0008168">
    <property type="term" value="F:methyltransferase activity"/>
    <property type="evidence" value="ECO:0000318"/>
    <property type="project" value="GO_Central"/>
</dbReference>
<dbReference type="InterPro" id="IPR000241">
    <property type="entry name" value="RlmKL-like_Mtase"/>
</dbReference>
<keyword evidence="3 15" id="KW-0820">tRNA-binding</keyword>
<keyword evidence="7 15" id="KW-0819">tRNA processing</keyword>
<evidence type="ECO:0000256" key="6">
    <source>
        <dbReference type="ARBA" id="ARBA00022691"/>
    </source>
</evidence>
<evidence type="ECO:0000256" key="13">
    <source>
        <dbReference type="ARBA" id="ARBA00067484"/>
    </source>
</evidence>
<evidence type="ECO:0000313" key="20">
    <source>
        <dbReference type="Proteomes" id="UP000007110"/>
    </source>
</evidence>
<dbReference type="PANTHER" id="PTHR13370:SF3">
    <property type="entry name" value="TRNA (GUANINE(10)-N2)-METHYLTRANSFERASE HOMOLOG"/>
    <property type="match status" value="1"/>
</dbReference>
<dbReference type="CDD" id="cd02440">
    <property type="entry name" value="AdoMet_MTases"/>
    <property type="match status" value="1"/>
</dbReference>
<evidence type="ECO:0000256" key="8">
    <source>
        <dbReference type="ARBA" id="ARBA00022884"/>
    </source>
</evidence>
<dbReference type="GO" id="GO:0008033">
    <property type="term" value="P:tRNA processing"/>
    <property type="evidence" value="ECO:0007669"/>
    <property type="project" value="UniProtKB-UniRule"/>
</dbReference>
<evidence type="ECO:0000259" key="17">
    <source>
        <dbReference type="Pfam" id="PF01170"/>
    </source>
</evidence>
<evidence type="ECO:0000256" key="5">
    <source>
        <dbReference type="ARBA" id="ARBA00022679"/>
    </source>
</evidence>
<evidence type="ECO:0000256" key="10">
    <source>
        <dbReference type="ARBA" id="ARBA00056270"/>
    </source>
</evidence>
<dbReference type="OMA" id="SCNLNRY"/>
<dbReference type="PROSITE" id="PS00092">
    <property type="entry name" value="N6_MTASE"/>
    <property type="match status" value="1"/>
</dbReference>
<dbReference type="EC" id="2.1.1.214" evidence="12"/>
<dbReference type="InterPro" id="IPR029063">
    <property type="entry name" value="SAM-dependent_MTases_sf"/>
</dbReference>
<sequence length="496" mass="56285">MKVLQNMAAMRHFLIVFAQEHIDFRISEIKSLVSHLGIQADLTSHKYEEKSPFLEIDLPSEDCMQKLMNRSVLSRSAIEVWAHGSTYSEVCAGLDAVPRDEMEKYCKEDVSFCFKVHTFGKQLSSAAKLDTMKRLQDHLPLKGPVKMRDPDQVFYIFEDYGVQPNQAPDKPHRIFVGRWISDGQKRLAHRYSVKTRHFIGNTSMDALLSLVMTNQAGVQEGDLVLDPFVGTGSLLVAAAHFGGYVAGCDINYNIIHGRGKSSRAQPKTETKTKYRGRDENISANLEQYGLGHRYLDVLISDFSQDIWREQPLFDAIITDPPYGIREKTRKVGTEKEHGARDDQGSYHVPVTQSYFLSDIFTDLLNFSAHHLRLHGRLVYFLPIYRPEYSEDQIPHHPCLKIVANDEQILNSSMSRRLITMEKTHHVSDASTSMATISDNKYGEHNAIRDKFLVQNIHKRLKSDDSVSPERAADTVSPERAANTETKEEVACGSSLR</sequence>
<evidence type="ECO:0000256" key="4">
    <source>
        <dbReference type="ARBA" id="ARBA00022603"/>
    </source>
</evidence>
<evidence type="ECO:0000256" key="7">
    <source>
        <dbReference type="ARBA" id="ARBA00022694"/>
    </source>
</evidence>
<keyword evidence="20" id="KW-1185">Reference proteome</keyword>
<dbReference type="PROSITE" id="PS51627">
    <property type="entry name" value="SAM_MT_TRM11"/>
    <property type="match status" value="1"/>
</dbReference>
<keyword evidence="2" id="KW-0963">Cytoplasm</keyword>
<dbReference type="InterPro" id="IPR002052">
    <property type="entry name" value="DNA_methylase_N6_adenine_CS"/>
</dbReference>
<keyword evidence="4 15" id="KW-0489">Methyltransferase</keyword>
<evidence type="ECO:0000256" key="3">
    <source>
        <dbReference type="ARBA" id="ARBA00022555"/>
    </source>
</evidence>
<keyword evidence="6 15" id="KW-0949">S-adenosyl-L-methionine</keyword>
<protein>
    <recommendedName>
        <fullName evidence="13">tRNA (guanine(10)-N(2))-methyltransferase TRMT11</fullName>
        <ecNumber evidence="12">2.1.1.214</ecNumber>
    </recommendedName>
    <alternativeName>
        <fullName evidence="14">tRNA methyltransferase 11 homolog</fullName>
    </alternativeName>
</protein>
<keyword evidence="8 15" id="KW-0694">RNA-binding</keyword>
<feature type="region of interest" description="Disordered" evidence="16">
    <location>
        <begin position="462"/>
        <end position="496"/>
    </location>
</feature>
<evidence type="ECO:0000313" key="19">
    <source>
        <dbReference type="EnsemblMetazoa" id="XP_030830415"/>
    </source>
</evidence>
<dbReference type="InterPro" id="IPR059073">
    <property type="entry name" value="TRMT11_N"/>
</dbReference>
<dbReference type="Gene3D" id="3.40.50.150">
    <property type="entry name" value="Vaccinia Virus protein VP39"/>
    <property type="match status" value="1"/>
</dbReference>
<comment type="function">
    <text evidence="10">Catalytic subunit of the TRMT11-TRM112 methyltransferase complex, that specifically mediates the S-adenosyl-L-methionine-dependent N(2)-methylation of guanosine nucleotide at position 10 (m2G10) in tRNAs. This is one of the major tRNA (guanine-N(2))-methyltransferases.</text>
</comment>
<reference evidence="20" key="1">
    <citation type="submission" date="2015-02" db="EMBL/GenBank/DDBJ databases">
        <title>Genome sequencing for Strongylocentrotus purpuratus.</title>
        <authorList>
            <person name="Murali S."/>
            <person name="Liu Y."/>
            <person name="Vee V."/>
            <person name="English A."/>
            <person name="Wang M."/>
            <person name="Skinner E."/>
            <person name="Han Y."/>
            <person name="Muzny D.M."/>
            <person name="Worley K.C."/>
            <person name="Gibbs R.A."/>
        </authorList>
    </citation>
    <scope>NUCLEOTIDE SEQUENCE</scope>
</reference>
<dbReference type="InParanoid" id="A0A7M7N330"/>
<reference evidence="19" key="2">
    <citation type="submission" date="2021-01" db="UniProtKB">
        <authorList>
            <consortium name="EnsemblMetazoa"/>
        </authorList>
    </citation>
    <scope>IDENTIFICATION</scope>
</reference>
<dbReference type="GO" id="GO:0043527">
    <property type="term" value="C:tRNA methyltransferase complex"/>
    <property type="evidence" value="ECO:0007669"/>
    <property type="project" value="UniProtKB-ARBA"/>
</dbReference>
<keyword evidence="5 15" id="KW-0808">Transferase</keyword>
<evidence type="ECO:0000256" key="2">
    <source>
        <dbReference type="ARBA" id="ARBA00022490"/>
    </source>
</evidence>
<dbReference type="Proteomes" id="UP000007110">
    <property type="component" value="Unassembled WGS sequence"/>
</dbReference>
<name>A0A7M7N330_STRPU</name>
<dbReference type="Pfam" id="PF25904">
    <property type="entry name" value="Tmrp11_N"/>
    <property type="match status" value="1"/>
</dbReference>
<comment type="subunit">
    <text evidence="11">Part of the heterodimeric TRMT11-TRM112 methyltransferase complex; this complex forms an active tRNA methyltransferase, where TRMT112 acts as an activator of the catalytic subunit TRMT11.</text>
</comment>
<dbReference type="GO" id="GO:0160102">
    <property type="term" value="F:tRNA (guanine(10)-N2)-methyltransferase activity"/>
    <property type="evidence" value="ECO:0007669"/>
    <property type="project" value="UniProtKB-EC"/>
</dbReference>
<dbReference type="PRINTS" id="PR00507">
    <property type="entry name" value="N12N6MTFRASE"/>
</dbReference>
<dbReference type="RefSeq" id="XP_030830415.1">
    <property type="nucleotide sequence ID" value="XM_030974555.1"/>
</dbReference>
<comment type="similarity">
    <text evidence="15">Belongs to the class I-like SAM-binding methyltransferase superfamily. TRM11 methyltransferase family.</text>
</comment>
<feature type="domain" description="Ribosomal RNA large subunit methyltransferase K/L-like methyltransferase" evidence="17">
    <location>
        <begin position="195"/>
        <end position="330"/>
    </location>
</feature>
<organism evidence="19 20">
    <name type="scientific">Strongylocentrotus purpuratus</name>
    <name type="common">Purple sea urchin</name>
    <dbReference type="NCBI Taxonomy" id="7668"/>
    <lineage>
        <taxon>Eukaryota</taxon>
        <taxon>Metazoa</taxon>
        <taxon>Echinodermata</taxon>
        <taxon>Eleutherozoa</taxon>
        <taxon>Echinozoa</taxon>
        <taxon>Echinoidea</taxon>
        <taxon>Euechinoidea</taxon>
        <taxon>Echinacea</taxon>
        <taxon>Camarodonta</taxon>
        <taxon>Echinidea</taxon>
        <taxon>Strongylocentrotidae</taxon>
        <taxon>Strongylocentrotus</taxon>
    </lineage>
</organism>
<evidence type="ECO:0000256" key="16">
    <source>
        <dbReference type="SAM" id="MobiDB-lite"/>
    </source>
</evidence>
<dbReference type="SUPFAM" id="SSF53335">
    <property type="entry name" value="S-adenosyl-L-methionine-dependent methyltransferases"/>
    <property type="match status" value="1"/>
</dbReference>
<dbReference type="CTD" id="60487"/>
<evidence type="ECO:0000256" key="11">
    <source>
        <dbReference type="ARBA" id="ARBA00065434"/>
    </source>
</evidence>
<accession>A0A7M7N330</accession>
<feature type="domain" description="tRNA (guanine(10)-N(2))-methyltransferase TRMT11 N-terminal" evidence="18">
    <location>
        <begin position="12"/>
        <end position="184"/>
    </location>
</feature>
<evidence type="ECO:0000256" key="12">
    <source>
        <dbReference type="ARBA" id="ARBA00066937"/>
    </source>
</evidence>
<evidence type="ECO:0000256" key="14">
    <source>
        <dbReference type="ARBA" id="ARBA00075308"/>
    </source>
</evidence>
<evidence type="ECO:0000256" key="9">
    <source>
        <dbReference type="ARBA" id="ARBA00050985"/>
    </source>
</evidence>
<comment type="subcellular location">
    <subcellularLocation>
        <location evidence="1">Cytoplasm</location>
    </subcellularLocation>
</comment>
<dbReference type="PIRSF" id="PIRSF017259">
    <property type="entry name" value="tRNA_mtfrase_TRM11"/>
    <property type="match status" value="1"/>
</dbReference>
<dbReference type="PANTHER" id="PTHR13370">
    <property type="entry name" value="RNA METHYLASE-RELATED"/>
    <property type="match status" value="1"/>
</dbReference>
<dbReference type="KEGG" id="spu:576775"/>
<evidence type="ECO:0000256" key="1">
    <source>
        <dbReference type="ARBA" id="ARBA00004496"/>
    </source>
</evidence>
<dbReference type="InterPro" id="IPR016691">
    <property type="entry name" value="TRMT11"/>
</dbReference>
<dbReference type="GeneID" id="576775"/>
<dbReference type="EnsemblMetazoa" id="XM_030974555">
    <property type="protein sequence ID" value="XP_030830415"/>
    <property type="gene ID" value="LOC576775"/>
</dbReference>
<dbReference type="GO" id="GO:0032259">
    <property type="term" value="P:methylation"/>
    <property type="evidence" value="ECO:0007669"/>
    <property type="project" value="UniProtKB-UniRule"/>
</dbReference>
<evidence type="ECO:0000256" key="15">
    <source>
        <dbReference type="PROSITE-ProRule" id="PRU00959"/>
    </source>
</evidence>
<dbReference type="GO" id="GO:0000049">
    <property type="term" value="F:tRNA binding"/>
    <property type="evidence" value="ECO:0007669"/>
    <property type="project" value="UniProtKB-UniRule"/>
</dbReference>
<proteinExistence type="inferred from homology"/>
<comment type="catalytic activity">
    <reaction evidence="9">
        <text>guanosine(10) in tRNA + S-adenosyl-L-methionine = N(2)-methylguanosine(10) in tRNA + S-adenosyl-L-homocysteine + H(+)</text>
        <dbReference type="Rhea" id="RHEA:43128"/>
        <dbReference type="Rhea" id="RHEA-COMP:10355"/>
        <dbReference type="Rhea" id="RHEA-COMP:10357"/>
        <dbReference type="ChEBI" id="CHEBI:15378"/>
        <dbReference type="ChEBI" id="CHEBI:57856"/>
        <dbReference type="ChEBI" id="CHEBI:59789"/>
        <dbReference type="ChEBI" id="CHEBI:74269"/>
        <dbReference type="ChEBI" id="CHEBI:74481"/>
        <dbReference type="EC" id="2.1.1.214"/>
    </reaction>
    <physiologicalReaction direction="left-to-right" evidence="9">
        <dbReference type="Rhea" id="RHEA:43129"/>
    </physiologicalReaction>
</comment>